<sequence>MSAVNAYRVKNRWSRAEKPDSQPIGMRAGIAEQAESGKNWSDLVKLADNRMY</sequence>
<dbReference type="AlphaFoldDB" id="A0A060UW29"/>
<proteinExistence type="predicted"/>
<dbReference type="EMBL" id="CP059488">
    <property type="protein sequence ID" value="QQD72009.1"/>
    <property type="molecule type" value="Genomic_DNA"/>
</dbReference>
<dbReference type="RefSeq" id="WP_156103915.1">
    <property type="nucleotide sequence ID" value="NZ_CCCS020000040.1"/>
</dbReference>
<protein>
    <submittedName>
        <fullName evidence="1">Uncharacterized protein</fullName>
    </submittedName>
</protein>
<dbReference type="EMBL" id="LT841305">
    <property type="protein sequence ID" value="SMH64830.1"/>
    <property type="molecule type" value="Genomic_DNA"/>
</dbReference>
<reference evidence="3 4" key="3">
    <citation type="submission" date="2017-03" db="EMBL/GenBank/DDBJ databases">
        <authorList>
            <person name="Regsiter A."/>
            <person name="William W."/>
        </authorList>
    </citation>
    <scope>NUCLEOTIDE SEQUENCE [LARGE SCALE GENOMIC DNA]</scope>
    <source>
        <strain evidence="3">PRJEB5721</strain>
    </source>
</reference>
<dbReference type="Proteomes" id="UP000595420">
    <property type="component" value="Chromosome"/>
</dbReference>
<reference evidence="1" key="1">
    <citation type="submission" date="2014-03" db="EMBL/GenBank/DDBJ databases">
        <authorList>
            <person name="Genoscope - CEA"/>
        </authorList>
    </citation>
    <scope>NUCLEOTIDE SEQUENCE [LARGE SCALE GENOMIC DNA]</scope>
    <source>
        <strain evidence="1">CF27</strain>
    </source>
</reference>
<gene>
    <name evidence="3" type="ORF">AFERRI_10864</name>
    <name evidence="1" type="ORF">AFERRI_450006</name>
    <name evidence="2" type="ORF">H2515_11310</name>
</gene>
<reference evidence="1" key="2">
    <citation type="submission" date="2014-07" db="EMBL/GenBank/DDBJ databases">
        <title>Initial genome analysis of the psychrotolerant acidophile Acidithiobacillus ferrivorans CF27: insights into iron and sulfur oxidation pathways and into biofilm formation.</title>
        <authorList>
            <person name="Talla E."/>
            <person name="Hedrich S."/>
            <person name="Mangenot S."/>
            <person name="Ji B."/>
            <person name="Johnson D.B."/>
            <person name="Barbe V."/>
            <person name="Bonnefoy V."/>
        </authorList>
    </citation>
    <scope>NUCLEOTIDE SEQUENCE [LARGE SCALE GENOMIC DNA]</scope>
    <source>
        <strain evidence="1">CF27</strain>
    </source>
</reference>
<evidence type="ECO:0000313" key="5">
    <source>
        <dbReference type="Proteomes" id="UP000595420"/>
    </source>
</evidence>
<name>A0A060UW29_9PROT</name>
<organism evidence="1">
    <name type="scientific">Acidithiobacillus ferrivorans</name>
    <dbReference type="NCBI Taxonomy" id="160808"/>
    <lineage>
        <taxon>Bacteria</taxon>
        <taxon>Pseudomonadati</taxon>
        <taxon>Pseudomonadota</taxon>
        <taxon>Acidithiobacillia</taxon>
        <taxon>Acidithiobacillales</taxon>
        <taxon>Acidithiobacillaceae</taxon>
        <taxon>Acidithiobacillus</taxon>
    </lineage>
</organism>
<dbReference type="Proteomes" id="UP000193925">
    <property type="component" value="Chromosome AFERRI"/>
</dbReference>
<dbReference type="EMBL" id="CCCS020000040">
    <property type="protein sequence ID" value="CDQ10963.1"/>
    <property type="molecule type" value="Genomic_DNA"/>
</dbReference>
<reference evidence="2 5" key="4">
    <citation type="submission" date="2020-07" db="EMBL/GenBank/DDBJ databases">
        <title>Complete genome sequence analysis of Acidithiobacillus ferrivorans XJFY6S-08 reveals extreme environmental adaptation to alpine acid mine drainage.</title>
        <authorList>
            <person name="Yan L."/>
            <person name="Ni Y."/>
        </authorList>
    </citation>
    <scope>NUCLEOTIDE SEQUENCE [LARGE SCALE GENOMIC DNA]</scope>
    <source>
        <strain evidence="2 5">XJFY6S-08</strain>
    </source>
</reference>
<evidence type="ECO:0000313" key="3">
    <source>
        <dbReference type="EMBL" id="SMH64830.1"/>
    </source>
</evidence>
<accession>A0A060UW29</accession>
<evidence type="ECO:0000313" key="2">
    <source>
        <dbReference type="EMBL" id="QQD72009.1"/>
    </source>
</evidence>
<evidence type="ECO:0000313" key="1">
    <source>
        <dbReference type="EMBL" id="CDQ10963.1"/>
    </source>
</evidence>
<evidence type="ECO:0000313" key="4">
    <source>
        <dbReference type="Proteomes" id="UP000193925"/>
    </source>
</evidence>
<keyword evidence="4" id="KW-1185">Reference proteome</keyword>